<evidence type="ECO:0000313" key="7">
    <source>
        <dbReference type="EMBL" id="CAJ0920132.1"/>
    </source>
</evidence>
<dbReference type="EC" id="3.2.2.6" evidence="2"/>
<dbReference type="EMBL" id="CAUEEQ010001547">
    <property type="protein sequence ID" value="CAJ0920132.1"/>
    <property type="molecule type" value="Genomic_DNA"/>
</dbReference>
<evidence type="ECO:0000256" key="2">
    <source>
        <dbReference type="ARBA" id="ARBA00011982"/>
    </source>
</evidence>
<sequence length="401" mass="45009">MQKLKLNQEYLYYSLTTRDGSTEDRILVEFSGFAQVESPTRAVGYSVPGPVALKGVVTVAATRSVALGAQGQYLHSRQLEPFLWGLSTSQAWTYDPCWSFLNGGVLCQPARLDLCLLTECICFLCNMKSFHLTSETLLFGMIFIIQLEGTDQWKGPGTTPNLENIVIGRCYDYIETVNPSVGNKNCSAIWLAFKSAFVSKDPCSVFPSDYEHYINLTSHDIPINKSLFWENNKHLVHRLSDRGNRYMSLGDTFMGWLIDNLYFCGTSNHSEFNYDSCPITSECEHNAEESFWRLASVTYAKYSYGEIQIMLNGSTPGGAFPVPGFLADYEIPNFQNYKVSSINIWVMDEIDGVNVPVRILQCVDFPGHPACNPNSGSGFTPSWMTVMSVWFSLCINYGNSR</sequence>
<name>A0ABN9KV54_9NEOB</name>
<accession>A0ABN9KV54</accession>
<dbReference type="Gene3D" id="3.40.50.720">
    <property type="entry name" value="NAD(P)-binding Rossmann-like Domain"/>
    <property type="match status" value="1"/>
</dbReference>
<dbReference type="PANTHER" id="PTHR10912">
    <property type="entry name" value="ADP-RIBOSYL CYCLASE"/>
    <property type="match status" value="1"/>
</dbReference>
<evidence type="ECO:0000313" key="8">
    <source>
        <dbReference type="Proteomes" id="UP001176940"/>
    </source>
</evidence>
<keyword evidence="5" id="KW-0520">NAD</keyword>
<comment type="caution">
    <text evidence="7">The sequence shown here is derived from an EMBL/GenBank/DDBJ whole genome shotgun (WGS) entry which is preliminary data.</text>
</comment>
<dbReference type="CDD" id="cd04759">
    <property type="entry name" value="Rib_hydrolase"/>
    <property type="match status" value="1"/>
</dbReference>
<dbReference type="Gene3D" id="1.20.82.10">
    <property type="entry name" value="ADP Ribosyl Cyclase, Chain A, domain 1"/>
    <property type="match status" value="1"/>
</dbReference>
<evidence type="ECO:0000256" key="4">
    <source>
        <dbReference type="ARBA" id="ARBA00022801"/>
    </source>
</evidence>
<reference evidence="7" key="1">
    <citation type="submission" date="2023-07" db="EMBL/GenBank/DDBJ databases">
        <authorList>
            <person name="Stuckert A."/>
        </authorList>
    </citation>
    <scope>NUCLEOTIDE SEQUENCE</scope>
</reference>
<keyword evidence="4" id="KW-0378">Hydrolase</keyword>
<dbReference type="SUPFAM" id="SSF52309">
    <property type="entry name" value="N-(deoxy)ribosyltransferase-like"/>
    <property type="match status" value="1"/>
</dbReference>
<evidence type="ECO:0000256" key="6">
    <source>
        <dbReference type="ARBA" id="ARBA00023157"/>
    </source>
</evidence>
<evidence type="ECO:0000256" key="5">
    <source>
        <dbReference type="ARBA" id="ARBA00023027"/>
    </source>
</evidence>
<gene>
    <name evidence="7" type="ORF">RIMI_LOCUS1200376</name>
</gene>
<keyword evidence="8" id="KW-1185">Reference proteome</keyword>
<keyword evidence="3" id="KW-0808">Transferase</keyword>
<comment type="similarity">
    <text evidence="1">Belongs to the ADP-ribosyl cyclase family.</text>
</comment>
<evidence type="ECO:0000256" key="3">
    <source>
        <dbReference type="ARBA" id="ARBA00022679"/>
    </source>
</evidence>
<organism evidence="7 8">
    <name type="scientific">Ranitomeya imitator</name>
    <name type="common">mimic poison frog</name>
    <dbReference type="NCBI Taxonomy" id="111125"/>
    <lineage>
        <taxon>Eukaryota</taxon>
        <taxon>Metazoa</taxon>
        <taxon>Chordata</taxon>
        <taxon>Craniata</taxon>
        <taxon>Vertebrata</taxon>
        <taxon>Euteleostomi</taxon>
        <taxon>Amphibia</taxon>
        <taxon>Batrachia</taxon>
        <taxon>Anura</taxon>
        <taxon>Neobatrachia</taxon>
        <taxon>Hyloidea</taxon>
        <taxon>Dendrobatidae</taxon>
        <taxon>Dendrobatinae</taxon>
        <taxon>Ranitomeya</taxon>
    </lineage>
</organism>
<evidence type="ECO:0000256" key="1">
    <source>
        <dbReference type="ARBA" id="ARBA00005406"/>
    </source>
</evidence>
<dbReference type="Proteomes" id="UP001176940">
    <property type="component" value="Unassembled WGS sequence"/>
</dbReference>
<dbReference type="PANTHER" id="PTHR10912:SF4">
    <property type="entry name" value="ADP-RIBOSYL CYCLASE_CYCLIC ADP-RIBOSE HYDROLASE 2"/>
    <property type="match status" value="1"/>
</dbReference>
<proteinExistence type="inferred from homology"/>
<dbReference type="Pfam" id="PF02267">
    <property type="entry name" value="Rib_hydrolayse"/>
    <property type="match status" value="1"/>
</dbReference>
<dbReference type="InterPro" id="IPR003193">
    <property type="entry name" value="ADP-ribosyl_cyclase"/>
</dbReference>
<protein>
    <recommendedName>
        <fullName evidence="2">ADP-ribosyl cyclase/cyclic ADP-ribose hydrolase</fullName>
        <ecNumber evidence="2">3.2.2.6</ecNumber>
    </recommendedName>
</protein>
<keyword evidence="6" id="KW-1015">Disulfide bond</keyword>